<accession>A0ACC0CRD7</accession>
<dbReference type="EMBL" id="MU394360">
    <property type="protein sequence ID" value="KAI6082969.1"/>
    <property type="molecule type" value="Genomic_DNA"/>
</dbReference>
<gene>
    <name evidence="1" type="ORF">F4821DRAFT_281394</name>
</gene>
<evidence type="ECO:0000313" key="2">
    <source>
        <dbReference type="Proteomes" id="UP001497680"/>
    </source>
</evidence>
<protein>
    <submittedName>
        <fullName evidence="1">Uncharacterized protein</fullName>
    </submittedName>
</protein>
<comment type="caution">
    <text evidence="1">The sequence shown here is derived from an EMBL/GenBank/DDBJ whole genome shotgun (WGS) entry which is preliminary data.</text>
</comment>
<reference evidence="1 2" key="1">
    <citation type="journal article" date="2022" name="New Phytol.">
        <title>Ecological generalism drives hyperdiversity of secondary metabolite gene clusters in xylarialean endophytes.</title>
        <authorList>
            <person name="Franco M.E.E."/>
            <person name="Wisecaver J.H."/>
            <person name="Arnold A.E."/>
            <person name="Ju Y.M."/>
            <person name="Slot J.C."/>
            <person name="Ahrendt S."/>
            <person name="Moore L.P."/>
            <person name="Eastman K.E."/>
            <person name="Scott K."/>
            <person name="Konkel Z."/>
            <person name="Mondo S.J."/>
            <person name="Kuo A."/>
            <person name="Hayes R.D."/>
            <person name="Haridas S."/>
            <person name="Andreopoulos B."/>
            <person name="Riley R."/>
            <person name="LaButti K."/>
            <person name="Pangilinan J."/>
            <person name="Lipzen A."/>
            <person name="Amirebrahimi M."/>
            <person name="Yan J."/>
            <person name="Adam C."/>
            <person name="Keymanesh K."/>
            <person name="Ng V."/>
            <person name="Louie K."/>
            <person name="Northen T."/>
            <person name="Drula E."/>
            <person name="Henrissat B."/>
            <person name="Hsieh H.M."/>
            <person name="Youens-Clark K."/>
            <person name="Lutzoni F."/>
            <person name="Miadlikowska J."/>
            <person name="Eastwood D.C."/>
            <person name="Hamelin R.C."/>
            <person name="Grigoriev I.V."/>
            <person name="U'Ren J.M."/>
        </authorList>
    </citation>
    <scope>NUCLEOTIDE SEQUENCE [LARGE SCALE GENOMIC DNA]</scope>
    <source>
        <strain evidence="1 2">ER1909</strain>
    </source>
</reference>
<organism evidence="1 2">
    <name type="scientific">Hypoxylon rubiginosum</name>
    <dbReference type="NCBI Taxonomy" id="110542"/>
    <lineage>
        <taxon>Eukaryota</taxon>
        <taxon>Fungi</taxon>
        <taxon>Dikarya</taxon>
        <taxon>Ascomycota</taxon>
        <taxon>Pezizomycotina</taxon>
        <taxon>Sordariomycetes</taxon>
        <taxon>Xylariomycetidae</taxon>
        <taxon>Xylariales</taxon>
        <taxon>Hypoxylaceae</taxon>
        <taxon>Hypoxylon</taxon>
    </lineage>
</organism>
<proteinExistence type="predicted"/>
<dbReference type="Proteomes" id="UP001497680">
    <property type="component" value="Unassembled WGS sequence"/>
</dbReference>
<sequence>MDPYQVNGWPGSCYPMNPPYHDESQPSQPQGFLDSMCLIPPTYSNTHSGIGWQPSFGFVEDQRIWTVASQFPPPPAYYPLNPMYPTQQPPPPSSTIVAQPLSLRRSKRLRESNAIAGRRRRESARRLSQNTSPSARLESRANNLSPSAELELEVPLSELVMQVSDVTDVDIAEHINRSLEDRRYEQRQGLPTFRKLRVTFWLYYQGHKNRVRALIDRGIIPTPPDLKCHQVKKVIGANWPLETREVREQYREFAQMEYEGHLRANPNFEMPRQGRLRNKNLGREEASVTDSISYEDDLDDEE</sequence>
<name>A0ACC0CRD7_9PEZI</name>
<keyword evidence="2" id="KW-1185">Reference proteome</keyword>
<evidence type="ECO:0000313" key="1">
    <source>
        <dbReference type="EMBL" id="KAI6082969.1"/>
    </source>
</evidence>